<gene>
    <name evidence="1" type="ORF">ACE1CI_31525</name>
</gene>
<keyword evidence="2" id="KW-1185">Reference proteome</keyword>
<organism evidence="1 2">
    <name type="scientific">Floridaenema flaviceps BLCC-F50</name>
    <dbReference type="NCBI Taxonomy" id="3153642"/>
    <lineage>
        <taxon>Bacteria</taxon>
        <taxon>Bacillati</taxon>
        <taxon>Cyanobacteriota</taxon>
        <taxon>Cyanophyceae</taxon>
        <taxon>Oscillatoriophycideae</taxon>
        <taxon>Aerosakkonematales</taxon>
        <taxon>Aerosakkonemataceae</taxon>
        <taxon>Floridanema</taxon>
        <taxon>Floridanema flaviceps</taxon>
    </lineage>
</organism>
<reference evidence="1 2" key="1">
    <citation type="submission" date="2024-09" db="EMBL/GenBank/DDBJ databases">
        <title>Floridaenema gen nov. (Aerosakkonemataceae, Aerosakkonematales ord. nov., Cyanobacteria) from benthic tropical and subtropical fresh waters, with the description of four new species.</title>
        <authorList>
            <person name="Moretto J.A."/>
            <person name="Berthold D.E."/>
            <person name="Lefler F.W."/>
            <person name="Huang I.-S."/>
            <person name="Laughinghouse H. IV."/>
        </authorList>
    </citation>
    <scope>NUCLEOTIDE SEQUENCE [LARGE SCALE GENOMIC DNA]</scope>
    <source>
        <strain evidence="1 2">BLCC-F50</strain>
    </source>
</reference>
<accession>A0ABV4Y0L7</accession>
<sequence>MRFFFVFSLAFLIFVVVILSHVPDGLALFKHLEIGRVANMKSGELNDSNAVEVDGIRFETLVPESVLTVPNSQPETNINVEFGIRITNNTSNPWRFNFHSRITPELLRADGQVVQPVFLRIRRRKPKEIHFPLVMPGESATFFPDVILLWSKHGQLNLSIAKSSGGRWNFDVFNPGTYQFRFTYKNEMATETIQGQSQEWADTKLLEGFWTGVVFTPFVEFRLI</sequence>
<protein>
    <submittedName>
        <fullName evidence="1">Uncharacterized protein</fullName>
    </submittedName>
</protein>
<comment type="caution">
    <text evidence="1">The sequence shown here is derived from an EMBL/GenBank/DDBJ whole genome shotgun (WGS) entry which is preliminary data.</text>
</comment>
<dbReference type="EMBL" id="JBHFNR010000253">
    <property type="protein sequence ID" value="MFB2897471.1"/>
    <property type="molecule type" value="Genomic_DNA"/>
</dbReference>
<dbReference type="RefSeq" id="WP_413267084.1">
    <property type="nucleotide sequence ID" value="NZ_JBHFNR010000253.1"/>
</dbReference>
<evidence type="ECO:0000313" key="2">
    <source>
        <dbReference type="Proteomes" id="UP001576784"/>
    </source>
</evidence>
<dbReference type="Proteomes" id="UP001576784">
    <property type="component" value="Unassembled WGS sequence"/>
</dbReference>
<name>A0ABV4Y0L7_9CYAN</name>
<evidence type="ECO:0000313" key="1">
    <source>
        <dbReference type="EMBL" id="MFB2897471.1"/>
    </source>
</evidence>
<proteinExistence type="predicted"/>